<comment type="caution">
    <text evidence="1">The sequence shown here is derived from an EMBL/GenBank/DDBJ whole genome shotgun (WGS) entry which is preliminary data.</text>
</comment>
<evidence type="ECO:0000313" key="1">
    <source>
        <dbReference type="EMBL" id="SIT39090.1"/>
    </source>
</evidence>
<gene>
    <name evidence="1" type="ORF">BN2476_210037</name>
</gene>
<dbReference type="Proteomes" id="UP000195569">
    <property type="component" value="Unassembled WGS sequence"/>
</dbReference>
<name>A0A1N7RVG5_9BURK</name>
<organism evidence="1 2">
    <name type="scientific">Paraburkholderia piptadeniae</name>
    <dbReference type="NCBI Taxonomy" id="1701573"/>
    <lineage>
        <taxon>Bacteria</taxon>
        <taxon>Pseudomonadati</taxon>
        <taxon>Pseudomonadota</taxon>
        <taxon>Betaproteobacteria</taxon>
        <taxon>Burkholderiales</taxon>
        <taxon>Burkholderiaceae</taxon>
        <taxon>Paraburkholderia</taxon>
    </lineage>
</organism>
<reference evidence="1" key="1">
    <citation type="submission" date="2016-12" db="EMBL/GenBank/DDBJ databases">
        <authorList>
            <person name="Moulin L."/>
        </authorList>
    </citation>
    <scope>NUCLEOTIDE SEQUENCE [LARGE SCALE GENOMIC DNA]</scope>
    <source>
        <strain evidence="1">STM 7183</strain>
    </source>
</reference>
<evidence type="ECO:0000313" key="2">
    <source>
        <dbReference type="Proteomes" id="UP000195569"/>
    </source>
</evidence>
<accession>A0A1N7RVG5</accession>
<dbReference type="AlphaFoldDB" id="A0A1N7RVG5"/>
<keyword evidence="2" id="KW-1185">Reference proteome</keyword>
<dbReference type="RefSeq" id="WP_162497865.1">
    <property type="nucleotide sequence ID" value="NZ_CYGY02000021.1"/>
</dbReference>
<proteinExistence type="predicted"/>
<dbReference type="EMBL" id="CYGY02000021">
    <property type="protein sequence ID" value="SIT39090.1"/>
    <property type="molecule type" value="Genomic_DNA"/>
</dbReference>
<protein>
    <submittedName>
        <fullName evidence="1">Uncharacterized protein</fullName>
    </submittedName>
</protein>
<sequence length="52" mass="5571">MPVDERTPKHEIAHARVLENMVAETASHDAKALKCCATPAGISVSRYALSPP</sequence>